<feature type="compositionally biased region" description="Polar residues" evidence="14">
    <location>
        <begin position="2035"/>
        <end position="2044"/>
    </location>
</feature>
<keyword evidence="10" id="KW-0862">Zinc</keyword>
<dbReference type="PANTHER" id="PTHR45977:SF28">
    <property type="entry name" value="OS02G0674700 PROTEIN"/>
    <property type="match status" value="1"/>
</dbReference>
<feature type="compositionally biased region" description="Polar residues" evidence="14">
    <location>
        <begin position="1457"/>
        <end position="1467"/>
    </location>
</feature>
<feature type="compositionally biased region" description="Acidic residues" evidence="14">
    <location>
        <begin position="1856"/>
        <end position="1870"/>
    </location>
</feature>
<evidence type="ECO:0000256" key="6">
    <source>
        <dbReference type="ARBA" id="ARBA00022692"/>
    </source>
</evidence>
<evidence type="ECO:0000256" key="8">
    <source>
        <dbReference type="ARBA" id="ARBA00022771"/>
    </source>
</evidence>
<feature type="region of interest" description="Disordered" evidence="14">
    <location>
        <begin position="706"/>
        <end position="757"/>
    </location>
</feature>
<evidence type="ECO:0000256" key="9">
    <source>
        <dbReference type="ARBA" id="ARBA00022786"/>
    </source>
</evidence>
<feature type="region of interest" description="Disordered" evidence="14">
    <location>
        <begin position="1970"/>
        <end position="1994"/>
    </location>
</feature>
<feature type="compositionally biased region" description="Polar residues" evidence="14">
    <location>
        <begin position="1697"/>
        <end position="1714"/>
    </location>
</feature>
<evidence type="ECO:0000256" key="7">
    <source>
        <dbReference type="ARBA" id="ARBA00022723"/>
    </source>
</evidence>
<evidence type="ECO:0000256" key="14">
    <source>
        <dbReference type="SAM" id="MobiDB-lite"/>
    </source>
</evidence>
<feature type="compositionally biased region" description="Polar residues" evidence="14">
    <location>
        <begin position="1166"/>
        <end position="1177"/>
    </location>
</feature>
<feature type="compositionally biased region" description="Polar residues" evidence="14">
    <location>
        <begin position="553"/>
        <end position="564"/>
    </location>
</feature>
<dbReference type="GO" id="GO:0016567">
    <property type="term" value="P:protein ubiquitination"/>
    <property type="evidence" value="ECO:0007669"/>
    <property type="project" value="TreeGrafter"/>
</dbReference>
<feature type="compositionally biased region" description="Basic and acidic residues" evidence="14">
    <location>
        <begin position="1513"/>
        <end position="1525"/>
    </location>
</feature>
<feature type="compositionally biased region" description="Basic and acidic residues" evidence="14">
    <location>
        <begin position="1119"/>
        <end position="1129"/>
    </location>
</feature>
<feature type="compositionally biased region" description="Pro residues" evidence="14">
    <location>
        <begin position="1327"/>
        <end position="1343"/>
    </location>
</feature>
<dbReference type="GO" id="GO:0006511">
    <property type="term" value="P:ubiquitin-dependent protein catabolic process"/>
    <property type="evidence" value="ECO:0007669"/>
    <property type="project" value="TreeGrafter"/>
</dbReference>
<keyword evidence="8 13" id="KW-0863">Zinc-finger</keyword>
<dbReference type="GO" id="GO:0061630">
    <property type="term" value="F:ubiquitin protein ligase activity"/>
    <property type="evidence" value="ECO:0007669"/>
    <property type="project" value="UniProtKB-EC"/>
</dbReference>
<feature type="compositionally biased region" description="Low complexity" evidence="14">
    <location>
        <begin position="1563"/>
        <end position="1578"/>
    </location>
</feature>
<feature type="compositionally biased region" description="Polar residues" evidence="14">
    <location>
        <begin position="1016"/>
        <end position="1033"/>
    </location>
</feature>
<dbReference type="GO" id="GO:0016020">
    <property type="term" value="C:membrane"/>
    <property type="evidence" value="ECO:0007669"/>
    <property type="project" value="UniProtKB-SubCell"/>
</dbReference>
<dbReference type="SMART" id="SM00184">
    <property type="entry name" value="RING"/>
    <property type="match status" value="1"/>
</dbReference>
<feature type="compositionally biased region" description="Low complexity" evidence="14">
    <location>
        <begin position="1034"/>
        <end position="1047"/>
    </location>
</feature>
<feature type="compositionally biased region" description="Acidic residues" evidence="14">
    <location>
        <begin position="917"/>
        <end position="932"/>
    </location>
</feature>
<evidence type="ECO:0000256" key="5">
    <source>
        <dbReference type="ARBA" id="ARBA00022679"/>
    </source>
</evidence>
<feature type="region of interest" description="Disordered" evidence="14">
    <location>
        <begin position="127"/>
        <end position="193"/>
    </location>
</feature>
<feature type="compositionally biased region" description="Basic and acidic residues" evidence="14">
    <location>
        <begin position="1231"/>
        <end position="1250"/>
    </location>
</feature>
<gene>
    <name evidence="16" type="ORF">Cvel_6137</name>
</gene>
<reference evidence="16" key="1">
    <citation type="submission" date="2014-11" db="EMBL/GenBank/DDBJ databases">
        <authorList>
            <person name="Otto D Thomas"/>
            <person name="Naeem Raeece"/>
        </authorList>
    </citation>
    <scope>NUCLEOTIDE SEQUENCE</scope>
</reference>
<feature type="region of interest" description="Disordered" evidence="14">
    <location>
        <begin position="1"/>
        <end position="67"/>
    </location>
</feature>
<dbReference type="Pfam" id="PF12678">
    <property type="entry name" value="zf-rbx1"/>
    <property type="match status" value="1"/>
</dbReference>
<feature type="compositionally biased region" description="Basic and acidic residues" evidence="14">
    <location>
        <begin position="2207"/>
        <end position="2221"/>
    </location>
</feature>
<feature type="compositionally biased region" description="Polar residues" evidence="14">
    <location>
        <begin position="492"/>
        <end position="502"/>
    </location>
</feature>
<evidence type="ECO:0000256" key="12">
    <source>
        <dbReference type="ARBA" id="ARBA00023136"/>
    </source>
</evidence>
<keyword evidence="12" id="KW-0472">Membrane</keyword>
<evidence type="ECO:0000256" key="2">
    <source>
        <dbReference type="ARBA" id="ARBA00004141"/>
    </source>
</evidence>
<evidence type="ECO:0000256" key="3">
    <source>
        <dbReference type="ARBA" id="ARBA00004906"/>
    </source>
</evidence>
<keyword evidence="5" id="KW-0808">Transferase</keyword>
<feature type="compositionally biased region" description="Polar residues" evidence="14">
    <location>
        <begin position="1664"/>
        <end position="1679"/>
    </location>
</feature>
<dbReference type="Gene3D" id="3.30.40.10">
    <property type="entry name" value="Zinc/RING finger domain, C3HC4 (zinc finger)"/>
    <property type="match status" value="1"/>
</dbReference>
<feature type="region of interest" description="Disordered" evidence="14">
    <location>
        <begin position="2035"/>
        <end position="2265"/>
    </location>
</feature>
<evidence type="ECO:0000313" key="16">
    <source>
        <dbReference type="EMBL" id="CEM41104.1"/>
    </source>
</evidence>
<feature type="compositionally biased region" description="Polar residues" evidence="14">
    <location>
        <begin position="1267"/>
        <end position="1282"/>
    </location>
</feature>
<feature type="domain" description="RING-type" evidence="15">
    <location>
        <begin position="1888"/>
        <end position="1950"/>
    </location>
</feature>
<feature type="compositionally biased region" description="Basic residues" evidence="14">
    <location>
        <begin position="8"/>
        <end position="25"/>
    </location>
</feature>
<feature type="compositionally biased region" description="Basic and acidic residues" evidence="14">
    <location>
        <begin position="2158"/>
        <end position="2178"/>
    </location>
</feature>
<keyword evidence="9" id="KW-0833">Ubl conjugation pathway</keyword>
<comment type="catalytic activity">
    <reaction evidence="1">
        <text>S-ubiquitinyl-[E2 ubiquitin-conjugating enzyme]-L-cysteine + [acceptor protein]-L-lysine = [E2 ubiquitin-conjugating enzyme]-L-cysteine + N(6)-ubiquitinyl-[acceptor protein]-L-lysine.</text>
        <dbReference type="EC" id="2.3.2.27"/>
    </reaction>
</comment>
<evidence type="ECO:0000256" key="1">
    <source>
        <dbReference type="ARBA" id="ARBA00000900"/>
    </source>
</evidence>
<feature type="region of interest" description="Disordered" evidence="14">
    <location>
        <begin position="779"/>
        <end position="1047"/>
    </location>
</feature>
<feature type="compositionally biased region" description="Basic and acidic residues" evidence="14">
    <location>
        <begin position="340"/>
        <end position="355"/>
    </location>
</feature>
<feature type="compositionally biased region" description="Low complexity" evidence="14">
    <location>
        <begin position="1316"/>
        <end position="1326"/>
    </location>
</feature>
<dbReference type="InterPro" id="IPR013083">
    <property type="entry name" value="Znf_RING/FYVE/PHD"/>
</dbReference>
<feature type="compositionally biased region" description="Basic and acidic residues" evidence="14">
    <location>
        <begin position="711"/>
        <end position="735"/>
    </location>
</feature>
<feature type="compositionally biased region" description="Basic and acidic residues" evidence="14">
    <location>
        <begin position="39"/>
        <end position="57"/>
    </location>
</feature>
<dbReference type="EC" id="2.3.2.27" evidence="4"/>
<feature type="compositionally biased region" description="Basic and acidic residues" evidence="14">
    <location>
        <begin position="823"/>
        <end position="840"/>
    </location>
</feature>
<feature type="compositionally biased region" description="Basic and acidic residues" evidence="14">
    <location>
        <begin position="1468"/>
        <end position="1482"/>
    </location>
</feature>
<evidence type="ECO:0000256" key="10">
    <source>
        <dbReference type="ARBA" id="ARBA00022833"/>
    </source>
</evidence>
<feature type="region of interest" description="Disordered" evidence="14">
    <location>
        <begin position="328"/>
        <end position="682"/>
    </location>
</feature>
<feature type="compositionally biased region" description="Low complexity" evidence="14">
    <location>
        <begin position="1732"/>
        <end position="1745"/>
    </location>
</feature>
<feature type="compositionally biased region" description="Basic and acidic residues" evidence="14">
    <location>
        <begin position="1812"/>
        <end position="1825"/>
    </location>
</feature>
<keyword evidence="7" id="KW-0479">Metal-binding</keyword>
<feature type="compositionally biased region" description="Low complexity" evidence="14">
    <location>
        <begin position="2045"/>
        <end position="2077"/>
    </location>
</feature>
<dbReference type="EMBL" id="CDMZ01002170">
    <property type="protein sequence ID" value="CEM41104.1"/>
    <property type="molecule type" value="Genomic_DNA"/>
</dbReference>
<evidence type="ECO:0000256" key="4">
    <source>
        <dbReference type="ARBA" id="ARBA00012483"/>
    </source>
</evidence>
<proteinExistence type="predicted"/>
<feature type="compositionally biased region" description="Polar residues" evidence="14">
    <location>
        <begin position="986"/>
        <end position="1004"/>
    </location>
</feature>
<comment type="subcellular location">
    <subcellularLocation>
        <location evidence="2">Membrane</location>
        <topology evidence="2">Multi-pass membrane protein</topology>
    </subcellularLocation>
</comment>
<feature type="region of interest" description="Disordered" evidence="14">
    <location>
        <begin position="1406"/>
        <end position="1880"/>
    </location>
</feature>
<sequence length="2265" mass="243621">MKQSLRLLRPRGNRNQNRLHQKQKALHSSSAPRPPRASPHFDRQKRSRGAAEKEKNTLRTPAVPLASCHARALSGSSLRDPKPGGDSRRVSLTALAENITEEQPPCQKYFEQRHIGRICDSIPIGSYADGCPSQEPSPPLPERGPRPELFRRHAAASVTTAPAEDEIADRQPPHPSRCTHNAKTPQLPPSDRPLSAEEAELWGSLLRRSLPDSFLLHVCGFKTTSETAGQEAVSGRGKRGEEIQETVKVDKEGQRKREAREEEEELTTLHRTKEKVAMEIQKVLSLRSLQIRKAAITQEENAPEGTEILPVNDSFLPNTTACADEERELQNGSSVLTGVPEREAEALSKKEDAHLLKTAAPPPIPTEGPNLSPPSPPEDRTQSTGEGGENETVLLCAKADVWNKSDQEQETPEQSTSRLQRIHNECGDLLPRDSSLLVPDQKGPDIPQVEETEDASENPGEISGQQKSETAPPASLPTASSPQRFEHVTVKAPSSHSQTQTDGKLAKRPSRKASPRSPHAPSPFPSPRKKSTSKTVQKKPPQRSPRLRVGLSPRNTVAPSSNPWAASEAPSCAHQRGDTPSKSSAHLTWVPQQKRGSPKRRRSPPLLKTAQEGTVSESLIGRASPIGKAVQERAPRPQAANFLLSRPETATQDSESKLGLRGWRNSGRNGLSVSATDAQPSKEEWSAECRSVLSLFRSRLHDIETAEGEEESQKVTRERVAEPCLRNGREGEGRPEQFCQESPHSPTPSLPEDRTSPFCFPFSSPPFAALIPRLSLQNQMADSGTTTTSQNQNRSFQDRNRNGVSSHSSLLDRPIKQGNPKQTEAKKGPKEKEQVTETKQKTKKGALVKGFACRSPRSLTPTVPPKSLTHTHPFVSATLLRPSRSARPGTPQSTSNSGAPAHSRVPWVPQFRVDSEIQQDAEPEAEGGETGEDPQARPEMASSVSFKAESPKDSLVRHNALAPSASINLDAVPAVAPDDLGREGEPSTNRPSAPLFTSHTQQAGGQEDPSVPPPSQTSGKSGHQSPPSFISNQTTAPPATSSSAPPARAFASLLSRLDKRDFFDPSDTAASFFEKQMASEPSPQTLSALLATTAPPPLRSLSVLQNACVQEEGNEGDDLGTHDLPRQVEREEDGAAGDANRVAMSEAERVEVRTESNTQPPPDPSHSIQVSLQSPRTFSAAHSGRPVSLSASKGEEGGETDNSGSVVEKENDEGADKKENKPILSLFGQWRAERRAKEKSLKDKENEREAMSSAGASTEGPLDSSLPAPSQADTSSIHTTTEGVCRSSQEKDRGLQGVQENLLRLLQDSSLPSPQRTGSPRRSFTSPRPPVSHRPADPHPPSVLPTTLHVTAFLDHSDALSSVLKEKGVKPLTLLQSDHLTSSVLSKGEVAKETKPPQSVVLRTILPSGVSPKESENENTENDNDAHVEALFALPPSELPTTASVGDPAHTERGSVRGTSVPFNSSQEKPERPALTAREEVHPSPICSSSPVHPADQEEPSALSAPASIQPTNRRDPRPVPELLRDLPPSPDLQQQQICAELPRGRKHIQDTRGPIRPPPPSVSLSLSSGSVLTLPSGWHRVGGEAHDPLNHAEETDDQRGGGASSRAPKRPTNRPSSAPSGRKDARANPLTLRLPRPARSLLLSRSPSPSAPLQAQTQRHGDQTTSGAGRSSRQQEGAQSLKVRAQQMTAARRLGPSSQNHRSDSAPTGSGLSSHPPHIPGARLEARARARNAAAADRITAAAASVQQDEMERATLGGQQGRRDAATSDSGWALLDELTEGPDSGPRQRGERRRRRPGLDGNTPGSVGVSRAEDAIREGGHEGTGEGGEFSQIRERESPRARAGSLYSHWRDRGDEEDDSAESDAEGEEAAAKGGDAGKRTEERLKCTICLERVRKPKTEASLNSVASLESLTPARLLRQPQALSCGHVFHSGCVQRWIRTSPCCPLCKTKVFSQQNDFSDTVGSPFVALGLEEPSGEDDQDPHDHGASLSPSLSFLAPAQTSDFESDGGEETDLIADLHGFPLTLNVPVSSLNLPVQPQTRNSPSSSSSSRQQHGTETGSGSSSVEQSDAMGEQGSQRERERRRGKSTQRPPLSRPRRPLGPPPVPISAHFPVTTAVGVQRREGDHGEGMPGPCSRTPVSPLEGKEGRQGFGEVPTDPHRESVSRRLQEALTRERQSGGPFRGAVFTNQVTIPGAAPSASLSTSQEHHAKGEGPSESRVDWSGISALLGTGCPVESGSNRGGGLVAPRRRPSPSGTELPGAYE</sequence>
<feature type="region of interest" description="Disordered" evidence="14">
    <location>
        <begin position="1107"/>
        <end position="1345"/>
    </location>
</feature>
<feature type="compositionally biased region" description="Polar residues" evidence="14">
    <location>
        <begin position="666"/>
        <end position="679"/>
    </location>
</feature>
<feature type="compositionally biased region" description="Basic and acidic residues" evidence="14">
    <location>
        <begin position="1207"/>
        <end position="1221"/>
    </location>
</feature>
<feature type="compositionally biased region" description="Basic residues" evidence="14">
    <location>
        <begin position="527"/>
        <end position="541"/>
    </location>
</feature>
<dbReference type="VEuPathDB" id="CryptoDB:Cvel_6137"/>
<dbReference type="PANTHER" id="PTHR45977">
    <property type="entry name" value="TARGET OF ERK KINASE MPK-1"/>
    <property type="match status" value="1"/>
</dbReference>
<evidence type="ECO:0000259" key="15">
    <source>
        <dbReference type="PROSITE" id="PS50089"/>
    </source>
</evidence>
<evidence type="ECO:0000256" key="13">
    <source>
        <dbReference type="PROSITE-ProRule" id="PRU00175"/>
    </source>
</evidence>
<keyword evidence="11" id="KW-1133">Transmembrane helix</keyword>
<organism evidence="16">
    <name type="scientific">Chromera velia CCMP2878</name>
    <dbReference type="NCBI Taxonomy" id="1169474"/>
    <lineage>
        <taxon>Eukaryota</taxon>
        <taxon>Sar</taxon>
        <taxon>Alveolata</taxon>
        <taxon>Colpodellida</taxon>
        <taxon>Chromeraceae</taxon>
        <taxon>Chromera</taxon>
    </lineage>
</organism>
<feature type="compositionally biased region" description="Pro residues" evidence="14">
    <location>
        <begin position="360"/>
        <end position="376"/>
    </location>
</feature>
<comment type="pathway">
    <text evidence="3">Protein modification; protein ubiquitination.</text>
</comment>
<dbReference type="PROSITE" id="PS50089">
    <property type="entry name" value="ZF_RING_2"/>
    <property type="match status" value="1"/>
</dbReference>
<name>A0A0G4HAW1_9ALVE</name>
<feature type="compositionally biased region" description="Low complexity" evidence="14">
    <location>
        <begin position="468"/>
        <end position="482"/>
    </location>
</feature>
<protein>
    <recommendedName>
        <fullName evidence="4">RING-type E3 ubiquitin transferase</fullName>
        <ecNumber evidence="4">2.3.2.27</ecNumber>
    </recommendedName>
</protein>
<evidence type="ECO:0000256" key="11">
    <source>
        <dbReference type="ARBA" id="ARBA00022989"/>
    </source>
</evidence>
<feature type="compositionally biased region" description="Polar residues" evidence="14">
    <location>
        <begin position="779"/>
        <end position="795"/>
    </location>
</feature>
<accession>A0A0G4HAW1</accession>
<dbReference type="InterPro" id="IPR001841">
    <property type="entry name" value="Znf_RING"/>
</dbReference>
<feature type="compositionally biased region" description="Low complexity" evidence="14">
    <location>
        <begin position="1628"/>
        <end position="1656"/>
    </location>
</feature>
<dbReference type="GO" id="GO:0008270">
    <property type="term" value="F:zinc ion binding"/>
    <property type="evidence" value="ECO:0007669"/>
    <property type="project" value="UniProtKB-KW"/>
</dbReference>
<feature type="compositionally biased region" description="Basic and acidic residues" evidence="14">
    <location>
        <begin position="1582"/>
        <end position="1600"/>
    </location>
</feature>
<keyword evidence="6" id="KW-0812">Transmembrane</keyword>
<dbReference type="SUPFAM" id="SSF57850">
    <property type="entry name" value="RING/U-box"/>
    <property type="match status" value="1"/>
</dbReference>
<dbReference type="InterPro" id="IPR024766">
    <property type="entry name" value="Znf_RING_H2"/>
</dbReference>